<dbReference type="PANTHER" id="PTHR11566:SF169">
    <property type="entry name" value="DYNAMIN-LIKE PROTEIN C"/>
    <property type="match status" value="1"/>
</dbReference>
<dbReference type="InterPro" id="IPR045063">
    <property type="entry name" value="Dynamin_N"/>
</dbReference>
<keyword evidence="4" id="KW-1185">Reference proteome</keyword>
<name>A0ABN9V8X9_9DINO</name>
<dbReference type="EMBL" id="CAUYUJ010016749">
    <property type="protein sequence ID" value="CAK0868453.1"/>
    <property type="molecule type" value="Genomic_DNA"/>
</dbReference>
<dbReference type="PANTHER" id="PTHR11566">
    <property type="entry name" value="DYNAMIN"/>
    <property type="match status" value="1"/>
</dbReference>
<dbReference type="InterPro" id="IPR027417">
    <property type="entry name" value="P-loop_NTPase"/>
</dbReference>
<gene>
    <name evidence="3" type="ORF">PCOR1329_LOCUS55112</name>
</gene>
<proteinExistence type="predicted"/>
<feature type="domain" description="Dynamin GTPase" evidence="2">
    <location>
        <begin position="565"/>
        <end position="803"/>
    </location>
</feature>
<dbReference type="Pfam" id="PF00350">
    <property type="entry name" value="Dynamin_N"/>
    <property type="match status" value="1"/>
</dbReference>
<dbReference type="PROSITE" id="PS51257">
    <property type="entry name" value="PROKAR_LIPOPROTEIN"/>
    <property type="match status" value="1"/>
</dbReference>
<organism evidence="3 4">
    <name type="scientific">Prorocentrum cordatum</name>
    <dbReference type="NCBI Taxonomy" id="2364126"/>
    <lineage>
        <taxon>Eukaryota</taxon>
        <taxon>Sar</taxon>
        <taxon>Alveolata</taxon>
        <taxon>Dinophyceae</taxon>
        <taxon>Prorocentrales</taxon>
        <taxon>Prorocentraceae</taxon>
        <taxon>Prorocentrum</taxon>
    </lineage>
</organism>
<feature type="region of interest" description="Disordered" evidence="1">
    <location>
        <begin position="430"/>
        <end position="451"/>
    </location>
</feature>
<evidence type="ECO:0000313" key="3">
    <source>
        <dbReference type="EMBL" id="CAK0868453.1"/>
    </source>
</evidence>
<dbReference type="Gene3D" id="3.40.50.300">
    <property type="entry name" value="P-loop containing nucleotide triphosphate hydrolases"/>
    <property type="match status" value="1"/>
</dbReference>
<comment type="caution">
    <text evidence="3">The sequence shown here is derived from an EMBL/GenBank/DDBJ whole genome shotgun (WGS) entry which is preliminary data.</text>
</comment>
<dbReference type="SUPFAM" id="SSF52540">
    <property type="entry name" value="P-loop containing nucleoside triphosphate hydrolases"/>
    <property type="match status" value="1"/>
</dbReference>
<sequence>MPTDGDRIPRCLLCTCGATSFSCSFSGSDARHYVRLEDDPVTEVKHVDGSLGEATGECDNVGKPLPPSVPLPVPAGGGEAACGHHLGRTDGDAEDQDMDDLVGFPGEATGEADDVALGKLQVQARGSCPLKWIWVRGLGWVTGRNSVMAAVGSKAARRHGQEPPAKPRAEVDLRRGHIAMVRAVGDHLWYSAGSAAMHLQNFGKRSACWRRSARSLTTRSCTVPDVQTEADGSTKGGKLGIDADVDDAAHGDPARPDAATSGEQRSAKPKPMPTHRPAVAFLVHLAGMLCPPLGCDTLRGALPEGRPLVLAEDTAGLVLDSLGGGTDLVRYRAASRWHSGVARRPLLGHLLARVAGRGGAPAGAETKFDVLWDATEEKDIVQCEEGEKLTGQPKFMAACESPIEPPRPTTHTTIQNGKFNVNFEDEDVEHNFSDGLDKNPPAENADSEGRQSELKNIIQPIMKPARNETANEQKVEEKLELKDKYKNEKAVLPGRWRHMARIDKQSLDNNLSDAACGSLKSAATEDVAPCCETATEQKVPVCNTTEGQQSQWRAMSAGAGSKELLNVLGECKARVQDKLGVVEFPMPQFILIGKQSVGKSRLIEALAGETFNFISGTLGSRRPTVLEFRNVPMHTSSRWFVRDRKSNQWEEQPIASVMKKVGDAHEELGETVSKIPVYVRLESADCVDMQIVDLPGFRDFAMDQAKQALSGEIEALVTEFMQDKRNVMLCVEQASDAANMSTLQKCRNVDRDLERTVLIRNKLDKYYGDLNSDNINQWINGFGDLPEGLQKFSLTLPFWKEGQAPPKPFVELRQDMHNEDVRQMASKGISKKFETTVGFNNFAAFMSKKIELMFGEALTPVLTNLKEMKKEGMTKVEEKTLEFNETNPQRILSTTRDCGVSFATALRHVMEGVLDLKPVMNLEEELREFHSYHAKLGSMHFSMLPSDDFAGLQDYIDYLRKEICVAAFDVEVNGGAQFRRLMNEVEIFLRFSEIAVETKKKDVIQARGVSMSSLTWRDVVVKLLSNEAHLPLQRRVQYVGERIKWFFENQKDAVLQFMDSIEGTPAANMYSPLYSKHAKLIKSNTMIKHLVYQTYDAACKRQLAQFVELFDSMLTSTFSNPWVFLKGAAGEDSPEDEDLTATVLPSFDDTKERIPQEITQRSQVETTLSRWLASVPTESHQIDEAVDKVQILVLRAYGFIRSQVCDQVELFSESFFKLPMLRRLEEDMAMMKLSEDDEAQYRARRDSLTNEIKAVQEGLVEINGCIEMLQDFKLKCDSR</sequence>
<reference evidence="3" key="1">
    <citation type="submission" date="2023-10" db="EMBL/GenBank/DDBJ databases">
        <authorList>
            <person name="Chen Y."/>
            <person name="Shah S."/>
            <person name="Dougan E. K."/>
            <person name="Thang M."/>
            <person name="Chan C."/>
        </authorList>
    </citation>
    <scope>NUCLEOTIDE SEQUENCE [LARGE SCALE GENOMIC DNA]</scope>
</reference>
<feature type="region of interest" description="Disordered" evidence="1">
    <location>
        <begin position="227"/>
        <end position="273"/>
    </location>
</feature>
<dbReference type="InterPro" id="IPR022812">
    <property type="entry name" value="Dynamin"/>
</dbReference>
<dbReference type="Proteomes" id="UP001189429">
    <property type="component" value="Unassembled WGS sequence"/>
</dbReference>
<evidence type="ECO:0000313" key="4">
    <source>
        <dbReference type="Proteomes" id="UP001189429"/>
    </source>
</evidence>
<dbReference type="SMART" id="SM00053">
    <property type="entry name" value="DYNc"/>
    <property type="match status" value="1"/>
</dbReference>
<protein>
    <recommendedName>
        <fullName evidence="2">Dynamin GTPase domain-containing protein</fullName>
    </recommendedName>
</protein>
<dbReference type="InterPro" id="IPR001401">
    <property type="entry name" value="Dynamin_GTPase"/>
</dbReference>
<evidence type="ECO:0000259" key="2">
    <source>
        <dbReference type="SMART" id="SM00053"/>
    </source>
</evidence>
<evidence type="ECO:0000256" key="1">
    <source>
        <dbReference type="SAM" id="MobiDB-lite"/>
    </source>
</evidence>
<dbReference type="PRINTS" id="PR00195">
    <property type="entry name" value="DYNAMIN"/>
</dbReference>
<accession>A0ABN9V8X9</accession>